<proteinExistence type="predicted"/>
<name>A0A0L6Z6W6_9CLOT</name>
<evidence type="ECO:0000259" key="1">
    <source>
        <dbReference type="Pfam" id="PF14833"/>
    </source>
</evidence>
<dbReference type="GO" id="GO:0051287">
    <property type="term" value="F:NAD binding"/>
    <property type="evidence" value="ECO:0007669"/>
    <property type="project" value="InterPro"/>
</dbReference>
<dbReference type="PATRIC" id="fig|1121318.3.peg.2997"/>
<gene>
    <name evidence="2" type="ORF">CLHOM_29850</name>
</gene>
<dbReference type="Proteomes" id="UP000037043">
    <property type="component" value="Unassembled WGS sequence"/>
</dbReference>
<feature type="domain" description="3-hydroxyisobutyrate dehydrogenase-like NAD-binding" evidence="1">
    <location>
        <begin position="2"/>
        <end position="62"/>
    </location>
</feature>
<dbReference type="InterPro" id="IPR013328">
    <property type="entry name" value="6PGD_dom2"/>
</dbReference>
<protein>
    <recommendedName>
        <fullName evidence="1">3-hydroxyisobutyrate dehydrogenase-like NAD-binding domain-containing protein</fullName>
    </recommendedName>
</protein>
<keyword evidence="3" id="KW-1185">Reference proteome</keyword>
<dbReference type="InterPro" id="IPR008927">
    <property type="entry name" value="6-PGluconate_DH-like_C_sf"/>
</dbReference>
<dbReference type="PANTHER" id="PTHR43060">
    <property type="entry name" value="3-HYDROXYISOBUTYRATE DEHYDROGENASE-LIKE 1, MITOCHONDRIAL-RELATED"/>
    <property type="match status" value="1"/>
</dbReference>
<reference evidence="3" key="1">
    <citation type="submission" date="2015-08" db="EMBL/GenBank/DDBJ databases">
        <title>Genome sequence of the strict anaerobe Clostridium homopropionicum LuHBu1 (DSM 5847T).</title>
        <authorList>
            <person name="Poehlein A."/>
            <person name="Beck M."/>
            <person name="Schiel-Bengelsdorf B."/>
            <person name="Bengelsdorf F.R."/>
            <person name="Daniel R."/>
            <person name="Duerre P."/>
        </authorList>
    </citation>
    <scope>NUCLEOTIDE SEQUENCE [LARGE SCALE GENOMIC DNA]</scope>
    <source>
        <strain evidence="3">DSM 5847</strain>
    </source>
</reference>
<dbReference type="InterPro" id="IPR029154">
    <property type="entry name" value="HIBADH-like_NADP-bd"/>
</dbReference>
<organism evidence="2 3">
    <name type="scientific">Clostridium homopropionicum DSM 5847</name>
    <dbReference type="NCBI Taxonomy" id="1121318"/>
    <lineage>
        <taxon>Bacteria</taxon>
        <taxon>Bacillati</taxon>
        <taxon>Bacillota</taxon>
        <taxon>Clostridia</taxon>
        <taxon>Eubacteriales</taxon>
        <taxon>Clostridiaceae</taxon>
        <taxon>Clostridium</taxon>
    </lineage>
</organism>
<dbReference type="Gene3D" id="1.10.1040.10">
    <property type="entry name" value="N-(1-d-carboxylethyl)-l-norvaline Dehydrogenase, domain 2"/>
    <property type="match status" value="1"/>
</dbReference>
<dbReference type="AlphaFoldDB" id="A0A0L6Z6W6"/>
<dbReference type="SUPFAM" id="SSF48179">
    <property type="entry name" value="6-phosphogluconate dehydrogenase C-terminal domain-like"/>
    <property type="match status" value="1"/>
</dbReference>
<sequence length="68" mass="7710">MDRMIKGDFEPGFYVKHFVKDMNIAISEAKEMGISAPGLELSKSLYDKLVEEGKENKGTQVLFELLDK</sequence>
<dbReference type="STRING" id="36844.SAMN04488501_110122"/>
<accession>A0A0L6Z6W6</accession>
<dbReference type="EMBL" id="LHUR01000036">
    <property type="protein sequence ID" value="KOA18701.1"/>
    <property type="molecule type" value="Genomic_DNA"/>
</dbReference>
<evidence type="ECO:0000313" key="3">
    <source>
        <dbReference type="Proteomes" id="UP000037043"/>
    </source>
</evidence>
<comment type="caution">
    <text evidence="2">The sequence shown here is derived from an EMBL/GenBank/DDBJ whole genome shotgun (WGS) entry which is preliminary data.</text>
</comment>
<dbReference type="Pfam" id="PF14833">
    <property type="entry name" value="NAD_binding_11"/>
    <property type="match status" value="1"/>
</dbReference>
<evidence type="ECO:0000313" key="2">
    <source>
        <dbReference type="EMBL" id="KOA18701.1"/>
    </source>
</evidence>
<dbReference type="PANTHER" id="PTHR43060:SF15">
    <property type="entry name" value="3-HYDROXYISOBUTYRATE DEHYDROGENASE-LIKE 1, MITOCHONDRIAL-RELATED"/>
    <property type="match status" value="1"/>
</dbReference>